<protein>
    <submittedName>
        <fullName evidence="2">Uncharacterized protein</fullName>
    </submittedName>
</protein>
<feature type="compositionally biased region" description="Basic residues" evidence="1">
    <location>
        <begin position="286"/>
        <end position="297"/>
    </location>
</feature>
<evidence type="ECO:0000313" key="2">
    <source>
        <dbReference type="EMBL" id="CAA9583788.1"/>
    </source>
</evidence>
<feature type="compositionally biased region" description="Basic and acidic residues" evidence="1">
    <location>
        <begin position="155"/>
        <end position="170"/>
    </location>
</feature>
<feature type="compositionally biased region" description="Basic and acidic residues" evidence="1">
    <location>
        <begin position="315"/>
        <end position="326"/>
    </location>
</feature>
<proteinExistence type="predicted"/>
<name>A0A6J4VS05_9BACT</name>
<feature type="non-terminal residue" evidence="2">
    <location>
        <position position="1"/>
    </location>
</feature>
<evidence type="ECO:0000256" key="1">
    <source>
        <dbReference type="SAM" id="MobiDB-lite"/>
    </source>
</evidence>
<organism evidence="2">
    <name type="scientific">uncultured Thermomicrobiales bacterium</name>
    <dbReference type="NCBI Taxonomy" id="1645740"/>
    <lineage>
        <taxon>Bacteria</taxon>
        <taxon>Pseudomonadati</taxon>
        <taxon>Thermomicrobiota</taxon>
        <taxon>Thermomicrobia</taxon>
        <taxon>Thermomicrobiales</taxon>
        <taxon>environmental samples</taxon>
    </lineage>
</organism>
<sequence length="326" mass="36338">ASDVRSPDDAPGCGAGQRLFRRFSRRRPGRGPLRHRGPACGRSVDRLPVDRPAADRRAADRDRHGPASDGGAGRRPRLRQRRERLRPPAGGAARPTARSGDGEERAGPGPDHAGEPALRGRSDGAAGGAHLRRRRRPGPRRRDPRPPGLRGDQGQLRDDRQVGGGERRSCSPDGGRGAHALQPYVRPRLPDRCQHRQRAADRRGGGLAARDDRGDRPGSDRLRDEALFPDPVRRLRRRVPRLPRRQRLLPLALVDVRHLRLERLDGRPDQRLLHRQPQAARDHPPPRRCRPRGRALRRLPGAARHDRRVPRAGVRVRDGRGDAPAV</sequence>
<dbReference type="AlphaFoldDB" id="A0A6J4VS05"/>
<feature type="compositionally biased region" description="Basic residues" evidence="1">
    <location>
        <begin position="74"/>
        <end position="84"/>
    </location>
</feature>
<dbReference type="EMBL" id="CADCWL010000243">
    <property type="protein sequence ID" value="CAA9583788.1"/>
    <property type="molecule type" value="Genomic_DNA"/>
</dbReference>
<feature type="compositionally biased region" description="Basic residues" evidence="1">
    <location>
        <begin position="19"/>
        <end position="37"/>
    </location>
</feature>
<feature type="compositionally biased region" description="Basic and acidic residues" evidence="1">
    <location>
        <begin position="43"/>
        <end position="66"/>
    </location>
</feature>
<gene>
    <name evidence="2" type="ORF">AVDCRST_MAG19-4348</name>
</gene>
<feature type="region of interest" description="Disordered" evidence="1">
    <location>
        <begin position="1"/>
        <end position="225"/>
    </location>
</feature>
<reference evidence="2" key="1">
    <citation type="submission" date="2020-02" db="EMBL/GenBank/DDBJ databases">
        <authorList>
            <person name="Meier V. D."/>
        </authorList>
    </citation>
    <scope>NUCLEOTIDE SEQUENCE</scope>
    <source>
        <strain evidence="2">AVDCRST_MAG19</strain>
    </source>
</reference>
<feature type="compositionally biased region" description="Basic and acidic residues" evidence="1">
    <location>
        <begin position="100"/>
        <end position="122"/>
    </location>
</feature>
<feature type="compositionally biased region" description="Basic residues" evidence="1">
    <location>
        <begin position="130"/>
        <end position="139"/>
    </location>
</feature>
<feature type="region of interest" description="Disordered" evidence="1">
    <location>
        <begin position="268"/>
        <end position="326"/>
    </location>
</feature>
<accession>A0A6J4VS05</accession>
<feature type="compositionally biased region" description="Low complexity" evidence="1">
    <location>
        <begin position="87"/>
        <end position="99"/>
    </location>
</feature>
<feature type="compositionally biased region" description="Basic and acidic residues" evidence="1">
    <location>
        <begin position="188"/>
        <end position="225"/>
    </location>
</feature>
<feature type="non-terminal residue" evidence="2">
    <location>
        <position position="326"/>
    </location>
</feature>